<protein>
    <submittedName>
        <fullName evidence="1">Uncharacterized protein</fullName>
    </submittedName>
</protein>
<comment type="caution">
    <text evidence="1">The sequence shown here is derived from an EMBL/GenBank/DDBJ whole genome shotgun (WGS) entry which is preliminary data.</text>
</comment>
<proteinExistence type="predicted"/>
<gene>
    <name evidence="1" type="ORF">DERP_004641</name>
</gene>
<organism evidence="1 2">
    <name type="scientific">Dermatophagoides pteronyssinus</name>
    <name type="common">European house dust mite</name>
    <dbReference type="NCBI Taxonomy" id="6956"/>
    <lineage>
        <taxon>Eukaryota</taxon>
        <taxon>Metazoa</taxon>
        <taxon>Ecdysozoa</taxon>
        <taxon>Arthropoda</taxon>
        <taxon>Chelicerata</taxon>
        <taxon>Arachnida</taxon>
        <taxon>Acari</taxon>
        <taxon>Acariformes</taxon>
        <taxon>Sarcoptiformes</taxon>
        <taxon>Astigmata</taxon>
        <taxon>Psoroptidia</taxon>
        <taxon>Analgoidea</taxon>
        <taxon>Pyroglyphidae</taxon>
        <taxon>Dermatophagoidinae</taxon>
        <taxon>Dermatophagoides</taxon>
    </lineage>
</organism>
<name>A0ABQ8JPC2_DERPT</name>
<evidence type="ECO:0000313" key="2">
    <source>
        <dbReference type="Proteomes" id="UP000887458"/>
    </source>
</evidence>
<reference evidence="1 2" key="1">
    <citation type="journal article" date="2018" name="J. Allergy Clin. Immunol.">
        <title>High-quality assembly of Dermatophagoides pteronyssinus genome and transcriptome reveals a wide range of novel allergens.</title>
        <authorList>
            <person name="Liu X.Y."/>
            <person name="Yang K.Y."/>
            <person name="Wang M.Q."/>
            <person name="Kwok J.S."/>
            <person name="Zeng X."/>
            <person name="Yang Z."/>
            <person name="Xiao X.J."/>
            <person name="Lau C.P."/>
            <person name="Li Y."/>
            <person name="Huang Z.M."/>
            <person name="Ba J.G."/>
            <person name="Yim A.K."/>
            <person name="Ouyang C.Y."/>
            <person name="Ngai S.M."/>
            <person name="Chan T.F."/>
            <person name="Leung E.L."/>
            <person name="Liu L."/>
            <person name="Liu Z.G."/>
            <person name="Tsui S.K."/>
        </authorList>
    </citation>
    <scope>NUCLEOTIDE SEQUENCE [LARGE SCALE GENOMIC DNA]</scope>
    <source>
        <strain evidence="1">Derp</strain>
    </source>
</reference>
<sequence>MKISTFDWFYCNQENMELLLYHSDGKTLTPFGILTGTFNDIYDIYSLLNNIRQLQQQAIQPKNNPNRLNWLNYSPEDQLLTNHYNYLMETHSFSTKESNILILAENNNTEIYVFDETYHGFTFKRPSFLQLKGSLSHMFIIAENSIELIDGVIEEQICLDPKLNCCTIEVINGSLLVPGGGCS</sequence>
<dbReference type="EMBL" id="NJHN03000029">
    <property type="protein sequence ID" value="KAH9424456.1"/>
    <property type="molecule type" value="Genomic_DNA"/>
</dbReference>
<evidence type="ECO:0000313" key="1">
    <source>
        <dbReference type="EMBL" id="KAH9424456.1"/>
    </source>
</evidence>
<keyword evidence="2" id="KW-1185">Reference proteome</keyword>
<dbReference type="Proteomes" id="UP000887458">
    <property type="component" value="Unassembled WGS sequence"/>
</dbReference>
<accession>A0ABQ8JPC2</accession>
<reference evidence="1 2" key="2">
    <citation type="journal article" date="2022" name="Mol. Biol. Evol.">
        <title>Comparative Genomics Reveals Insights into the Divergent Evolution of Astigmatic Mites and Household Pest Adaptations.</title>
        <authorList>
            <person name="Xiong Q."/>
            <person name="Wan A.T."/>
            <person name="Liu X."/>
            <person name="Fung C.S."/>
            <person name="Xiao X."/>
            <person name="Malainual N."/>
            <person name="Hou J."/>
            <person name="Wang L."/>
            <person name="Wang M."/>
            <person name="Yang K.Y."/>
            <person name="Cui Y."/>
            <person name="Leung E.L."/>
            <person name="Nong W."/>
            <person name="Shin S.K."/>
            <person name="Au S.W."/>
            <person name="Jeong K.Y."/>
            <person name="Chew F.T."/>
            <person name="Hui J.H."/>
            <person name="Leung T.F."/>
            <person name="Tungtrongchitr A."/>
            <person name="Zhong N."/>
            <person name="Liu Z."/>
            <person name="Tsui S.K."/>
        </authorList>
    </citation>
    <scope>NUCLEOTIDE SEQUENCE [LARGE SCALE GENOMIC DNA]</scope>
    <source>
        <strain evidence="1">Derp</strain>
    </source>
</reference>